<proteinExistence type="predicted"/>
<accession>A0A9P0KFD7</accession>
<protein>
    <submittedName>
        <fullName evidence="2">Uncharacterized protein</fullName>
    </submittedName>
</protein>
<feature type="compositionally biased region" description="Low complexity" evidence="1">
    <location>
        <begin position="8"/>
        <end position="19"/>
    </location>
</feature>
<evidence type="ECO:0000313" key="2">
    <source>
        <dbReference type="EMBL" id="CAH1972761.1"/>
    </source>
</evidence>
<comment type="caution">
    <text evidence="2">The sequence shown here is derived from an EMBL/GenBank/DDBJ whole genome shotgun (WGS) entry which is preliminary data.</text>
</comment>
<feature type="compositionally biased region" description="Basic and acidic residues" evidence="1">
    <location>
        <begin position="22"/>
        <end position="33"/>
    </location>
</feature>
<sequence>MAEPPCENSNNNRPSKSSPALDARREPDRVKGA</sequence>
<feature type="region of interest" description="Disordered" evidence="1">
    <location>
        <begin position="1"/>
        <end position="33"/>
    </location>
</feature>
<dbReference type="EMBL" id="CAKOFQ010006802">
    <property type="protein sequence ID" value="CAH1972761.1"/>
    <property type="molecule type" value="Genomic_DNA"/>
</dbReference>
<dbReference type="Proteomes" id="UP001152888">
    <property type="component" value="Unassembled WGS sequence"/>
</dbReference>
<gene>
    <name evidence="2" type="ORF">ACAOBT_LOCUS10189</name>
</gene>
<keyword evidence="3" id="KW-1185">Reference proteome</keyword>
<dbReference type="AlphaFoldDB" id="A0A9P0KFD7"/>
<organism evidence="2 3">
    <name type="scientific">Acanthoscelides obtectus</name>
    <name type="common">Bean weevil</name>
    <name type="synonym">Bruchus obtectus</name>
    <dbReference type="NCBI Taxonomy" id="200917"/>
    <lineage>
        <taxon>Eukaryota</taxon>
        <taxon>Metazoa</taxon>
        <taxon>Ecdysozoa</taxon>
        <taxon>Arthropoda</taxon>
        <taxon>Hexapoda</taxon>
        <taxon>Insecta</taxon>
        <taxon>Pterygota</taxon>
        <taxon>Neoptera</taxon>
        <taxon>Endopterygota</taxon>
        <taxon>Coleoptera</taxon>
        <taxon>Polyphaga</taxon>
        <taxon>Cucujiformia</taxon>
        <taxon>Chrysomeloidea</taxon>
        <taxon>Chrysomelidae</taxon>
        <taxon>Bruchinae</taxon>
        <taxon>Bruchini</taxon>
        <taxon>Acanthoscelides</taxon>
    </lineage>
</organism>
<reference evidence="2" key="1">
    <citation type="submission" date="2022-03" db="EMBL/GenBank/DDBJ databases">
        <authorList>
            <person name="Sayadi A."/>
        </authorList>
    </citation>
    <scope>NUCLEOTIDE SEQUENCE</scope>
</reference>
<evidence type="ECO:0000313" key="3">
    <source>
        <dbReference type="Proteomes" id="UP001152888"/>
    </source>
</evidence>
<evidence type="ECO:0000256" key="1">
    <source>
        <dbReference type="SAM" id="MobiDB-lite"/>
    </source>
</evidence>
<name>A0A9P0KFD7_ACAOB</name>